<sequence length="191" mass="20953">MPSDMLASADRPVSTSVRIPPPLKPRSLLLVAKWVSAQCADLSWAASKSTHRYELVVKPDEPIAVGRRVSIQAVFPIAFTAPEVPLDELDTYDPHVTGRVDGIQEIRGGWRRARIVNMCWRNKVREVEVDYPAHDGALEHDVGVAEQSRELMGAAACPERALAPIACVRPTLAWRACLGDLCGPGSRDFYG</sequence>
<organism evidence="1 2">
    <name type="scientific">Polyporus arcularius HHB13444</name>
    <dbReference type="NCBI Taxonomy" id="1314778"/>
    <lineage>
        <taxon>Eukaryota</taxon>
        <taxon>Fungi</taxon>
        <taxon>Dikarya</taxon>
        <taxon>Basidiomycota</taxon>
        <taxon>Agaricomycotina</taxon>
        <taxon>Agaricomycetes</taxon>
        <taxon>Polyporales</taxon>
        <taxon>Polyporaceae</taxon>
        <taxon>Polyporus</taxon>
    </lineage>
</organism>
<reference evidence="1 2" key="1">
    <citation type="journal article" date="2019" name="Nat. Ecol. Evol.">
        <title>Megaphylogeny resolves global patterns of mushroom evolution.</title>
        <authorList>
            <person name="Varga T."/>
            <person name="Krizsan K."/>
            <person name="Foldi C."/>
            <person name="Dima B."/>
            <person name="Sanchez-Garcia M."/>
            <person name="Sanchez-Ramirez S."/>
            <person name="Szollosi G.J."/>
            <person name="Szarkandi J.G."/>
            <person name="Papp V."/>
            <person name="Albert L."/>
            <person name="Andreopoulos W."/>
            <person name="Angelini C."/>
            <person name="Antonin V."/>
            <person name="Barry K.W."/>
            <person name="Bougher N.L."/>
            <person name="Buchanan P."/>
            <person name="Buyck B."/>
            <person name="Bense V."/>
            <person name="Catcheside P."/>
            <person name="Chovatia M."/>
            <person name="Cooper J."/>
            <person name="Damon W."/>
            <person name="Desjardin D."/>
            <person name="Finy P."/>
            <person name="Geml J."/>
            <person name="Haridas S."/>
            <person name="Hughes K."/>
            <person name="Justo A."/>
            <person name="Karasinski D."/>
            <person name="Kautmanova I."/>
            <person name="Kiss B."/>
            <person name="Kocsube S."/>
            <person name="Kotiranta H."/>
            <person name="LaButti K.M."/>
            <person name="Lechner B.E."/>
            <person name="Liimatainen K."/>
            <person name="Lipzen A."/>
            <person name="Lukacs Z."/>
            <person name="Mihaltcheva S."/>
            <person name="Morgado L.N."/>
            <person name="Niskanen T."/>
            <person name="Noordeloos M.E."/>
            <person name="Ohm R.A."/>
            <person name="Ortiz-Santana B."/>
            <person name="Ovrebo C."/>
            <person name="Racz N."/>
            <person name="Riley R."/>
            <person name="Savchenko A."/>
            <person name="Shiryaev A."/>
            <person name="Soop K."/>
            <person name="Spirin V."/>
            <person name="Szebenyi C."/>
            <person name="Tomsovsky M."/>
            <person name="Tulloss R.E."/>
            <person name="Uehling J."/>
            <person name="Grigoriev I.V."/>
            <person name="Vagvolgyi C."/>
            <person name="Papp T."/>
            <person name="Martin F.M."/>
            <person name="Miettinen O."/>
            <person name="Hibbett D.S."/>
            <person name="Nagy L.G."/>
        </authorList>
    </citation>
    <scope>NUCLEOTIDE SEQUENCE [LARGE SCALE GENOMIC DNA]</scope>
    <source>
        <strain evidence="1 2">HHB13444</strain>
    </source>
</reference>
<keyword evidence="2" id="KW-1185">Reference proteome</keyword>
<dbReference type="Proteomes" id="UP000308197">
    <property type="component" value="Unassembled WGS sequence"/>
</dbReference>
<name>A0A5C3PYB6_9APHY</name>
<accession>A0A5C3PYB6</accession>
<dbReference type="InParanoid" id="A0A5C3PYB6"/>
<protein>
    <submittedName>
        <fullName evidence="1">Uncharacterized protein</fullName>
    </submittedName>
</protein>
<dbReference type="AlphaFoldDB" id="A0A5C3PYB6"/>
<dbReference type="EMBL" id="ML210967">
    <property type="protein sequence ID" value="TFK94551.1"/>
    <property type="molecule type" value="Genomic_DNA"/>
</dbReference>
<gene>
    <name evidence="1" type="ORF">K466DRAFT_593395</name>
</gene>
<evidence type="ECO:0000313" key="1">
    <source>
        <dbReference type="EMBL" id="TFK94551.1"/>
    </source>
</evidence>
<evidence type="ECO:0000313" key="2">
    <source>
        <dbReference type="Proteomes" id="UP000308197"/>
    </source>
</evidence>
<proteinExistence type="predicted"/>